<accession>A0A168DGY6</accession>
<keyword evidence="13" id="KW-1185">Reference proteome</keyword>
<evidence type="ECO:0000256" key="5">
    <source>
        <dbReference type="ARBA" id="ARBA00022729"/>
    </source>
</evidence>
<comment type="function">
    <text evidence="1">Secreted metalloproteinase that allows assimilation of proteinaceous substrates.</text>
</comment>
<sequence>MLLSTRILTALAAALPLVAALPQQPSSDYCASDAGENTVNVHKKLVAGEASVMKNLETGQVNLLEAAGLDASSIAARQSGNTPMVFNTYVHIIQSAAGTSPASGYISRQQIDAQMRVLNQEYAIANVAFNYVNTSYTVNSRWANAAYPGDSIESEMKPRLRVGGRLDLNLFYIPGWRGSGVCRFPNWIGRNDEYLSIDGCMQASDSFPDGTRNRRGFLTVHEVGHWVGLLHTFQGGCNGGDQVADTPAEATPNRETYCPTNRDTCPNHPGYDPIENHMDYSLESCKTGFTRGQAERLRQMVLMYRYARN</sequence>
<keyword evidence="7" id="KW-0862">Zinc</keyword>
<keyword evidence="5 10" id="KW-0732">Signal</keyword>
<dbReference type="Pfam" id="PF05572">
    <property type="entry name" value="Peptidase_M43"/>
    <property type="match status" value="1"/>
</dbReference>
<evidence type="ECO:0000256" key="4">
    <source>
        <dbReference type="ARBA" id="ARBA00022723"/>
    </source>
</evidence>
<dbReference type="InterPro" id="IPR024079">
    <property type="entry name" value="MetalloPept_cat_dom_sf"/>
</dbReference>
<evidence type="ECO:0000256" key="7">
    <source>
        <dbReference type="ARBA" id="ARBA00022833"/>
    </source>
</evidence>
<comment type="caution">
    <text evidence="12">The sequence shown here is derived from an EMBL/GenBank/DDBJ whole genome shotgun (WGS) entry which is preliminary data.</text>
</comment>
<proteinExistence type="inferred from homology"/>
<keyword evidence="3 12" id="KW-0645">Protease</keyword>
<evidence type="ECO:0000256" key="2">
    <source>
        <dbReference type="ARBA" id="ARBA00008721"/>
    </source>
</evidence>
<comment type="similarity">
    <text evidence="2">Belongs to the peptidase M43B family.</text>
</comment>
<dbReference type="AlphaFoldDB" id="A0A168DGY6"/>
<gene>
    <name evidence="12" type="ORF">ISF_01679</name>
</gene>
<keyword evidence="9" id="KW-1015">Disulfide bond</keyword>
<evidence type="ECO:0000256" key="9">
    <source>
        <dbReference type="ARBA" id="ARBA00023157"/>
    </source>
</evidence>
<evidence type="ECO:0000256" key="8">
    <source>
        <dbReference type="ARBA" id="ARBA00023049"/>
    </source>
</evidence>
<dbReference type="OrthoDB" id="536211at2759"/>
<evidence type="ECO:0000256" key="10">
    <source>
        <dbReference type="SAM" id="SignalP"/>
    </source>
</evidence>
<feature type="domain" description="Peptidase M43 pregnancy-associated plasma-A" evidence="11">
    <location>
        <begin position="213"/>
        <end position="301"/>
    </location>
</feature>
<feature type="chain" id="PRO_5007896234" evidence="10">
    <location>
        <begin position="21"/>
        <end position="309"/>
    </location>
</feature>
<dbReference type="InterPro" id="IPR008754">
    <property type="entry name" value="Peptidase_M43"/>
</dbReference>
<dbReference type="STRING" id="1081104.A0A168DGY6"/>
<dbReference type="Proteomes" id="UP000076744">
    <property type="component" value="Unassembled WGS sequence"/>
</dbReference>
<dbReference type="PANTHER" id="PTHR47466:SF1">
    <property type="entry name" value="METALLOPROTEASE MEP1 (AFU_ORTHOLOGUE AFUA_1G07730)-RELATED"/>
    <property type="match status" value="1"/>
</dbReference>
<keyword evidence="6" id="KW-0378">Hydrolase</keyword>
<dbReference type="GO" id="GO:0008237">
    <property type="term" value="F:metallopeptidase activity"/>
    <property type="evidence" value="ECO:0007669"/>
    <property type="project" value="UniProtKB-KW"/>
</dbReference>
<evidence type="ECO:0000313" key="12">
    <source>
        <dbReference type="EMBL" id="OAA72606.1"/>
    </source>
</evidence>
<keyword evidence="8 12" id="KW-0482">Metalloprotease</keyword>
<keyword evidence="4" id="KW-0479">Metal-binding</keyword>
<evidence type="ECO:0000256" key="3">
    <source>
        <dbReference type="ARBA" id="ARBA00022670"/>
    </source>
</evidence>
<name>A0A168DGY6_CORFA</name>
<evidence type="ECO:0000313" key="13">
    <source>
        <dbReference type="Proteomes" id="UP000076744"/>
    </source>
</evidence>
<dbReference type="SUPFAM" id="SSF55486">
    <property type="entry name" value="Metalloproteases ('zincins'), catalytic domain"/>
    <property type="match status" value="1"/>
</dbReference>
<dbReference type="GeneID" id="30017971"/>
<feature type="signal peptide" evidence="10">
    <location>
        <begin position="1"/>
        <end position="20"/>
    </location>
</feature>
<dbReference type="RefSeq" id="XP_018708052.1">
    <property type="nucleotide sequence ID" value="XM_018845286.1"/>
</dbReference>
<dbReference type="GO" id="GO:0006508">
    <property type="term" value="P:proteolysis"/>
    <property type="evidence" value="ECO:0007669"/>
    <property type="project" value="UniProtKB-KW"/>
</dbReference>
<protein>
    <submittedName>
        <fullName evidence="12">Metalloprotease MEP1-like protein</fullName>
    </submittedName>
</protein>
<evidence type="ECO:0000259" key="11">
    <source>
        <dbReference type="Pfam" id="PF05572"/>
    </source>
</evidence>
<dbReference type="Gene3D" id="3.40.390.10">
    <property type="entry name" value="Collagenase (Catalytic Domain)"/>
    <property type="match status" value="1"/>
</dbReference>
<reference evidence="12 13" key="1">
    <citation type="journal article" date="2016" name="Genome Biol. Evol.">
        <title>Divergent and convergent evolution of fungal pathogenicity.</title>
        <authorList>
            <person name="Shang Y."/>
            <person name="Xiao G."/>
            <person name="Zheng P."/>
            <person name="Cen K."/>
            <person name="Zhan S."/>
            <person name="Wang C."/>
        </authorList>
    </citation>
    <scope>NUCLEOTIDE SEQUENCE [LARGE SCALE GENOMIC DNA]</scope>
    <source>
        <strain evidence="12 13">ARSEF 2679</strain>
    </source>
</reference>
<dbReference type="GO" id="GO:0046872">
    <property type="term" value="F:metal ion binding"/>
    <property type="evidence" value="ECO:0007669"/>
    <property type="project" value="UniProtKB-KW"/>
</dbReference>
<organism evidence="12 13">
    <name type="scientific">Cordyceps fumosorosea (strain ARSEF 2679)</name>
    <name type="common">Isaria fumosorosea</name>
    <dbReference type="NCBI Taxonomy" id="1081104"/>
    <lineage>
        <taxon>Eukaryota</taxon>
        <taxon>Fungi</taxon>
        <taxon>Dikarya</taxon>
        <taxon>Ascomycota</taxon>
        <taxon>Pezizomycotina</taxon>
        <taxon>Sordariomycetes</taxon>
        <taxon>Hypocreomycetidae</taxon>
        <taxon>Hypocreales</taxon>
        <taxon>Cordycipitaceae</taxon>
        <taxon>Cordyceps</taxon>
    </lineage>
</organism>
<dbReference type="EMBL" id="AZHB01000002">
    <property type="protein sequence ID" value="OAA72606.1"/>
    <property type="molecule type" value="Genomic_DNA"/>
</dbReference>
<evidence type="ECO:0000256" key="6">
    <source>
        <dbReference type="ARBA" id="ARBA00022801"/>
    </source>
</evidence>
<evidence type="ECO:0000256" key="1">
    <source>
        <dbReference type="ARBA" id="ARBA00003174"/>
    </source>
</evidence>
<dbReference type="PANTHER" id="PTHR47466">
    <property type="match status" value="1"/>
</dbReference>
<dbReference type="CDD" id="cd04275">
    <property type="entry name" value="ZnMc_pappalysin_like"/>
    <property type="match status" value="1"/>
</dbReference>